<evidence type="ECO:0000256" key="3">
    <source>
        <dbReference type="ARBA" id="ARBA00004642"/>
    </source>
</evidence>
<evidence type="ECO:0000256" key="5">
    <source>
        <dbReference type="ARBA" id="ARBA00022744"/>
    </source>
</evidence>
<evidence type="ECO:0000256" key="15">
    <source>
        <dbReference type="SAM" id="MobiDB-lite"/>
    </source>
</evidence>
<dbReference type="Gene3D" id="1.20.5.500">
    <property type="entry name" value="Single helix bin"/>
    <property type="match status" value="1"/>
</dbReference>
<dbReference type="PROSITE" id="PS51842">
    <property type="entry name" value="IF_ROD_2"/>
    <property type="match status" value="1"/>
</dbReference>
<dbReference type="GO" id="GO:0005654">
    <property type="term" value="C:nucleoplasm"/>
    <property type="evidence" value="ECO:0007669"/>
    <property type="project" value="UniProtKB-SubCell"/>
</dbReference>
<feature type="compositionally biased region" description="Basic and acidic residues" evidence="15">
    <location>
        <begin position="360"/>
        <end position="372"/>
    </location>
</feature>
<dbReference type="GO" id="GO:0045095">
    <property type="term" value="C:keratin filament"/>
    <property type="evidence" value="ECO:0007669"/>
    <property type="project" value="InterPro"/>
</dbReference>
<dbReference type="PRINTS" id="PR01276">
    <property type="entry name" value="TYPE2KERATIN"/>
</dbReference>
<dbReference type="Gene3D" id="1.20.5.170">
    <property type="match status" value="1"/>
</dbReference>
<evidence type="ECO:0000313" key="18">
    <source>
        <dbReference type="Proteomes" id="UP001046870"/>
    </source>
</evidence>
<feature type="compositionally biased region" description="Basic and acidic residues" evidence="15">
    <location>
        <begin position="32"/>
        <end position="45"/>
    </location>
</feature>
<evidence type="ECO:0000256" key="12">
    <source>
        <dbReference type="ARBA" id="ARBA00042964"/>
    </source>
</evidence>
<dbReference type="InterPro" id="IPR018039">
    <property type="entry name" value="IF_conserved"/>
</dbReference>
<dbReference type="PROSITE" id="PS00226">
    <property type="entry name" value="IF_ROD_1"/>
    <property type="match status" value="1"/>
</dbReference>
<comment type="subcellular location">
    <subcellularLocation>
        <location evidence="2">Cytoplasm</location>
    </subcellularLocation>
    <subcellularLocation>
        <location evidence="1">Nucleus matrix</location>
    </subcellularLocation>
    <subcellularLocation>
        <location evidence="3">Nucleus</location>
        <location evidence="3">Nucleoplasm</location>
    </subcellularLocation>
</comment>
<dbReference type="AlphaFoldDB" id="A0A9D3PM51"/>
<comment type="function">
    <text evidence="9">Together with KRT19, helps to link the contractile apparatus to dystrophin at the costameres of striated muscle.</text>
</comment>
<dbReference type="GO" id="GO:0005737">
    <property type="term" value="C:cytoplasm"/>
    <property type="evidence" value="ECO:0007669"/>
    <property type="project" value="UniProtKB-SubCell"/>
</dbReference>
<evidence type="ECO:0000256" key="14">
    <source>
        <dbReference type="SAM" id="Coils"/>
    </source>
</evidence>
<comment type="caution">
    <text evidence="17">The sequence shown here is derived from an EMBL/GenBank/DDBJ whole genome shotgun (WGS) entry which is preliminary data.</text>
</comment>
<keyword evidence="6 13" id="KW-0403">Intermediate filament</keyword>
<dbReference type="PANTHER" id="PTHR45616:SF26">
    <property type="entry name" value="KERATIN, TYPE II CYTOSKELETAL 8"/>
    <property type="match status" value="1"/>
</dbReference>
<dbReference type="FunFam" id="1.20.5.170:FF:000004">
    <property type="entry name" value="Keratin, type II cytoskeletal 5"/>
    <property type="match status" value="1"/>
</dbReference>
<accession>A0A9D3PM51</accession>
<keyword evidence="5" id="KW-0416">Keratin</keyword>
<dbReference type="Gene3D" id="1.20.5.1160">
    <property type="entry name" value="Vasodilator-stimulated phosphoprotein"/>
    <property type="match status" value="1"/>
</dbReference>
<dbReference type="PANTHER" id="PTHR45616">
    <property type="entry name" value="GATA-TYPE DOMAIN-CONTAINING PROTEIN"/>
    <property type="match status" value="1"/>
</dbReference>
<proteinExistence type="inferred from homology"/>
<organism evidence="17 18">
    <name type="scientific">Megalops atlanticus</name>
    <name type="common">Tarpon</name>
    <name type="synonym">Clupea gigantea</name>
    <dbReference type="NCBI Taxonomy" id="7932"/>
    <lineage>
        <taxon>Eukaryota</taxon>
        <taxon>Metazoa</taxon>
        <taxon>Chordata</taxon>
        <taxon>Craniata</taxon>
        <taxon>Vertebrata</taxon>
        <taxon>Euteleostomi</taxon>
        <taxon>Actinopterygii</taxon>
        <taxon>Neopterygii</taxon>
        <taxon>Teleostei</taxon>
        <taxon>Elopiformes</taxon>
        <taxon>Megalopidae</taxon>
        <taxon>Megalops</taxon>
    </lineage>
</organism>
<keyword evidence="4" id="KW-0963">Cytoplasm</keyword>
<evidence type="ECO:0000256" key="13">
    <source>
        <dbReference type="RuleBase" id="RU000685"/>
    </source>
</evidence>
<dbReference type="GO" id="GO:0016363">
    <property type="term" value="C:nuclear matrix"/>
    <property type="evidence" value="ECO:0007669"/>
    <property type="project" value="UniProtKB-SubCell"/>
</dbReference>
<dbReference type="EMBL" id="JAFDVH010000015">
    <property type="protein sequence ID" value="KAG7463792.1"/>
    <property type="molecule type" value="Genomic_DNA"/>
</dbReference>
<feature type="domain" description="IF rod" evidence="16">
    <location>
        <begin position="43"/>
        <end position="354"/>
    </location>
</feature>
<name>A0A9D3PM51_MEGAT</name>
<feature type="coiled-coil region" evidence="14">
    <location>
        <begin position="216"/>
        <end position="332"/>
    </location>
</feature>
<evidence type="ECO:0000256" key="10">
    <source>
        <dbReference type="ARBA" id="ARBA00039429"/>
    </source>
</evidence>
<protein>
    <recommendedName>
        <fullName evidence="10">Keratin, type II cytoskeletal 8</fullName>
    </recommendedName>
    <alternativeName>
        <fullName evidence="12">Cytokeratin-8</fullName>
    </alternativeName>
    <alternativeName>
        <fullName evidence="11">Keratin-8</fullName>
    </alternativeName>
</protein>
<dbReference type="InterPro" id="IPR003054">
    <property type="entry name" value="Keratin_II"/>
</dbReference>
<comment type="similarity">
    <text evidence="13">Belongs to the intermediate filament family.</text>
</comment>
<evidence type="ECO:0000256" key="11">
    <source>
        <dbReference type="ARBA" id="ARBA00042886"/>
    </source>
</evidence>
<dbReference type="SMART" id="SM01391">
    <property type="entry name" value="Filament"/>
    <property type="match status" value="1"/>
</dbReference>
<dbReference type="OrthoDB" id="2441647at2759"/>
<evidence type="ECO:0000256" key="2">
    <source>
        <dbReference type="ARBA" id="ARBA00004496"/>
    </source>
</evidence>
<evidence type="ECO:0000256" key="4">
    <source>
        <dbReference type="ARBA" id="ARBA00022490"/>
    </source>
</evidence>
<evidence type="ECO:0000259" key="16">
    <source>
        <dbReference type="PROSITE" id="PS51842"/>
    </source>
</evidence>
<dbReference type="FunFam" id="1.20.5.1160:FF:000001">
    <property type="entry name" value="Keratin type II"/>
    <property type="match status" value="1"/>
</dbReference>
<evidence type="ECO:0000313" key="17">
    <source>
        <dbReference type="EMBL" id="KAG7463792.1"/>
    </source>
</evidence>
<reference evidence="17" key="1">
    <citation type="submission" date="2021-01" db="EMBL/GenBank/DDBJ databases">
        <authorList>
            <person name="Zahm M."/>
            <person name="Roques C."/>
            <person name="Cabau C."/>
            <person name="Klopp C."/>
            <person name="Donnadieu C."/>
            <person name="Jouanno E."/>
            <person name="Lampietro C."/>
            <person name="Louis A."/>
            <person name="Herpin A."/>
            <person name="Echchiki A."/>
            <person name="Berthelot C."/>
            <person name="Parey E."/>
            <person name="Roest-Crollius H."/>
            <person name="Braasch I."/>
            <person name="Postlethwait J."/>
            <person name="Bobe J."/>
            <person name="Montfort J."/>
            <person name="Bouchez O."/>
            <person name="Begum T."/>
            <person name="Mejri S."/>
            <person name="Adams A."/>
            <person name="Chen W.-J."/>
            <person name="Guiguen Y."/>
        </authorList>
    </citation>
    <scope>NUCLEOTIDE SEQUENCE</scope>
    <source>
        <strain evidence="17">YG-15Mar2019-1</strain>
        <tissue evidence="17">Brain</tissue>
    </source>
</reference>
<feature type="region of interest" description="Disordered" evidence="15">
    <location>
        <begin position="351"/>
        <end position="372"/>
    </location>
</feature>
<dbReference type="InterPro" id="IPR039008">
    <property type="entry name" value="IF_rod_dom"/>
</dbReference>
<dbReference type="SUPFAM" id="SSF64593">
    <property type="entry name" value="Intermediate filament protein, coiled coil region"/>
    <property type="match status" value="2"/>
</dbReference>
<evidence type="ECO:0000256" key="6">
    <source>
        <dbReference type="ARBA" id="ARBA00022754"/>
    </source>
</evidence>
<dbReference type="Pfam" id="PF00038">
    <property type="entry name" value="Filament"/>
    <property type="match status" value="1"/>
</dbReference>
<evidence type="ECO:0000256" key="8">
    <source>
        <dbReference type="ARBA" id="ARBA00023242"/>
    </source>
</evidence>
<gene>
    <name evidence="17" type="ORF">MATL_G00180460</name>
</gene>
<feature type="coiled-coil region" evidence="14">
    <location>
        <begin position="61"/>
        <end position="186"/>
    </location>
</feature>
<keyword evidence="18" id="KW-1185">Reference proteome</keyword>
<evidence type="ECO:0000256" key="1">
    <source>
        <dbReference type="ARBA" id="ARBA00004109"/>
    </source>
</evidence>
<feature type="compositionally biased region" description="Polar residues" evidence="15">
    <location>
        <begin position="1"/>
        <end position="12"/>
    </location>
</feature>
<feature type="region of interest" description="Disordered" evidence="15">
    <location>
        <begin position="1"/>
        <end position="45"/>
    </location>
</feature>
<keyword evidence="7 14" id="KW-0175">Coiled coil</keyword>
<evidence type="ECO:0000256" key="7">
    <source>
        <dbReference type="ARBA" id="ARBA00023054"/>
    </source>
</evidence>
<keyword evidence="8" id="KW-0539">Nucleus</keyword>
<evidence type="ECO:0000256" key="9">
    <source>
        <dbReference type="ARBA" id="ARBA00037766"/>
    </source>
</evidence>
<sequence length="372" mass="43445">MASSKPSGSRSGIPTIPPTNPALLRGNPNAELDPRDHQAKSQEKDQIVGLNNKFVNFIEKVRHLEQQNKVLETRLKILLEQETYKGNIEDIVDELTNNLQRQVEGLALDRQKLQSELDRTQDDLDHKKRTYEDEILKKTEAENDFVITKKDVDDAYLQKVDLELELEDLLSELDFLRRGYDEEIKELQSQIQNTTVVLEVDNARALDMNEIVQEVKAQYEDMAARGREEAERWNRKRMNDMTLEAGKHEQELRDIRKEIAELQRHIQRISSELDALKRQKENLEKAIVDAEQQGERAREQAKEQIRLLEEALKKAKQDMARQVREYQELMNVKLALDIEIATYKKLLEGEEMRLANQDRGAPRRDPIDQLDF</sequence>
<dbReference type="Proteomes" id="UP001046870">
    <property type="component" value="Chromosome 15"/>
</dbReference>